<dbReference type="InterPro" id="IPR050153">
    <property type="entry name" value="Metal_Ion_Import_ABC"/>
</dbReference>
<gene>
    <name evidence="3" type="ORF">LCGC14_2561630</name>
</gene>
<name>A0A0F9AJX3_9ZZZZ</name>
<dbReference type="InterPro" id="IPR027417">
    <property type="entry name" value="P-loop_NTPase"/>
</dbReference>
<dbReference type="EMBL" id="LAZR01042298">
    <property type="protein sequence ID" value="KKL09864.1"/>
    <property type="molecule type" value="Genomic_DNA"/>
</dbReference>
<sequence length="204" mass="23260">SLVERDLDELSDGERQRAMIARTLAQDTRIMVLDEPTAFLDITHRHEITLLLGELAREHGKTIIFSSHDLQLSLKQADKIWLIQEDGIVEGAPEDLVLNGKLEEGLLQDNASGGLKMDPHTGDLEMHKEFKHVVSLTAGSDEIRAWTIRSLERSGIRVEENKKHPVHVFAKKRQDESTWRVEEGGRETDFKSIYDLSLYLRTIL</sequence>
<evidence type="ECO:0000256" key="1">
    <source>
        <dbReference type="ARBA" id="ARBA00022448"/>
    </source>
</evidence>
<keyword evidence="1" id="KW-0813">Transport</keyword>
<dbReference type="AlphaFoldDB" id="A0A0F9AJX3"/>
<feature type="non-terminal residue" evidence="3">
    <location>
        <position position="1"/>
    </location>
</feature>
<accession>A0A0F9AJX3</accession>
<protein>
    <recommendedName>
        <fullName evidence="2">ABC transporter domain-containing protein</fullName>
    </recommendedName>
</protein>
<dbReference type="GO" id="GO:0005524">
    <property type="term" value="F:ATP binding"/>
    <property type="evidence" value="ECO:0007669"/>
    <property type="project" value="InterPro"/>
</dbReference>
<evidence type="ECO:0000313" key="3">
    <source>
        <dbReference type="EMBL" id="KKL09864.1"/>
    </source>
</evidence>
<organism evidence="3">
    <name type="scientific">marine sediment metagenome</name>
    <dbReference type="NCBI Taxonomy" id="412755"/>
    <lineage>
        <taxon>unclassified sequences</taxon>
        <taxon>metagenomes</taxon>
        <taxon>ecological metagenomes</taxon>
    </lineage>
</organism>
<dbReference type="InterPro" id="IPR003439">
    <property type="entry name" value="ABC_transporter-like_ATP-bd"/>
</dbReference>
<proteinExistence type="predicted"/>
<reference evidence="3" key="1">
    <citation type="journal article" date="2015" name="Nature">
        <title>Complex archaea that bridge the gap between prokaryotes and eukaryotes.</title>
        <authorList>
            <person name="Spang A."/>
            <person name="Saw J.H."/>
            <person name="Jorgensen S.L."/>
            <person name="Zaremba-Niedzwiedzka K."/>
            <person name="Martijn J."/>
            <person name="Lind A.E."/>
            <person name="van Eijk R."/>
            <person name="Schleper C."/>
            <person name="Guy L."/>
            <person name="Ettema T.J."/>
        </authorList>
    </citation>
    <scope>NUCLEOTIDE SEQUENCE</scope>
</reference>
<dbReference type="Gene3D" id="3.40.50.300">
    <property type="entry name" value="P-loop containing nucleotide triphosphate hydrolases"/>
    <property type="match status" value="1"/>
</dbReference>
<dbReference type="PANTHER" id="PTHR42734:SF21">
    <property type="entry name" value="IRON ABC TRANSPORTER, ATP-BINDING PROTEIN"/>
    <property type="match status" value="1"/>
</dbReference>
<dbReference type="PANTHER" id="PTHR42734">
    <property type="entry name" value="METAL TRANSPORT SYSTEM ATP-BINDING PROTEIN TM_0124-RELATED"/>
    <property type="match status" value="1"/>
</dbReference>
<comment type="caution">
    <text evidence="3">The sequence shown here is derived from an EMBL/GenBank/DDBJ whole genome shotgun (WGS) entry which is preliminary data.</text>
</comment>
<dbReference type="Pfam" id="PF00005">
    <property type="entry name" value="ABC_tran"/>
    <property type="match status" value="1"/>
</dbReference>
<feature type="domain" description="ABC transporter" evidence="2">
    <location>
        <begin position="4"/>
        <end position="38"/>
    </location>
</feature>
<evidence type="ECO:0000259" key="2">
    <source>
        <dbReference type="Pfam" id="PF00005"/>
    </source>
</evidence>
<dbReference type="SUPFAM" id="SSF52540">
    <property type="entry name" value="P-loop containing nucleoside triphosphate hydrolases"/>
    <property type="match status" value="1"/>
</dbReference>
<dbReference type="GO" id="GO:0016887">
    <property type="term" value="F:ATP hydrolysis activity"/>
    <property type="evidence" value="ECO:0007669"/>
    <property type="project" value="InterPro"/>
</dbReference>